<dbReference type="GeneID" id="34520075"/>
<evidence type="ECO:0000313" key="2">
    <source>
        <dbReference type="Proteomes" id="UP000019384"/>
    </source>
</evidence>
<dbReference type="AlphaFoldDB" id="W6MNQ0"/>
<proteinExistence type="predicted"/>
<dbReference type="Proteomes" id="UP000019384">
    <property type="component" value="Unassembled WGS sequence"/>
</dbReference>
<gene>
    <name evidence="1" type="ORF">KUCA_T00002661001</name>
</gene>
<dbReference type="GO" id="GO:0034080">
    <property type="term" value="P:CENP-A containing chromatin assembly"/>
    <property type="evidence" value="ECO:0007669"/>
    <property type="project" value="InterPro"/>
</dbReference>
<dbReference type="Pfam" id="PF05238">
    <property type="entry name" value="CENP-N"/>
    <property type="match status" value="1"/>
</dbReference>
<dbReference type="GO" id="GO:0007059">
    <property type="term" value="P:chromosome segregation"/>
    <property type="evidence" value="ECO:0007669"/>
    <property type="project" value="InterPro"/>
</dbReference>
<dbReference type="HOGENOM" id="CLU_031572_0_0_1"/>
<dbReference type="EMBL" id="HG793127">
    <property type="protein sequence ID" value="CDK26687.1"/>
    <property type="molecule type" value="Genomic_DNA"/>
</dbReference>
<keyword evidence="2" id="KW-1185">Reference proteome</keyword>
<accession>W6MNQ0</accession>
<sequence length="449" mass="50728">MRQTGVLSNSYIVPLSSKVIANMLGRLEAGALYELAQLWTKWHVTYPHLTKELKQNRVTQQEFAKEVWSEIEIMKTKKYAKRKLIDRIIAEYWTKGLNALQLAQIEIQGIVDRPSGYSWVSSVAKVISDGRPATEDSDDFIFSLSSQEFLENLIKSLSSLFLTHIYVSRHPKYPLIMIRIQVFEFTHLSLRRGNGRGGRPEIYSRKPYFLAIPMSSPHVIHSEGDDLVSNIVIQAVEMTLSSTQRQIKLVKSAEPPVRSLDTMHIFKGVSRFSNSLGSWAPYADGTVDLSPLADPVNHLSLNPSRLASSEDKENDDAYRVRKETAAVRFRGTLGKFESERMYEHVTPIKRKPIVLEGEDEDMDEAGRKTEYSSIAPVQFAEFSVRKREGTEKSATFKMFLMGNDIFAGMHELAVQGVVDIDRIPGWLTGAEGNTPGVIEDGAFKKKKRV</sequence>
<organism evidence="1 2">
    <name type="scientific">Kuraishia capsulata CBS 1993</name>
    <dbReference type="NCBI Taxonomy" id="1382522"/>
    <lineage>
        <taxon>Eukaryota</taxon>
        <taxon>Fungi</taxon>
        <taxon>Dikarya</taxon>
        <taxon>Ascomycota</taxon>
        <taxon>Saccharomycotina</taxon>
        <taxon>Pichiomycetes</taxon>
        <taxon>Pichiales</taxon>
        <taxon>Pichiaceae</taxon>
        <taxon>Kuraishia</taxon>
    </lineage>
</organism>
<name>W6MNQ0_9ASCO</name>
<dbReference type="Gene3D" id="3.10.20.720">
    <property type="match status" value="1"/>
</dbReference>
<evidence type="ECO:0008006" key="3">
    <source>
        <dbReference type="Google" id="ProtNLM"/>
    </source>
</evidence>
<dbReference type="OrthoDB" id="6585699at2759"/>
<reference evidence="1" key="1">
    <citation type="submission" date="2013-12" db="EMBL/GenBank/DDBJ databases">
        <authorList>
            <person name="Genoscope - CEA"/>
        </authorList>
    </citation>
    <scope>NUCLEOTIDE SEQUENCE</scope>
    <source>
        <strain evidence="1">CBS 1993</strain>
    </source>
</reference>
<reference evidence="1" key="2">
    <citation type="submission" date="2014-02" db="EMBL/GenBank/DDBJ databases">
        <title>Complete DNA sequence of /Kuraishia capsulata/ illustrates novel genomic features among budding yeasts (/Saccharomycotina/).</title>
        <authorList>
            <person name="Morales L."/>
            <person name="Noel B."/>
            <person name="Porcel B."/>
            <person name="Marcet-Houben M."/>
            <person name="Hullo M-F."/>
            <person name="Sacerdot C."/>
            <person name="Tekaia F."/>
            <person name="Leh-Louis V."/>
            <person name="Despons L."/>
            <person name="Khanna V."/>
            <person name="Aury J-M."/>
            <person name="Barbe V."/>
            <person name="Couloux A."/>
            <person name="Labadie K."/>
            <person name="Pelletier E."/>
            <person name="Souciet J-L."/>
            <person name="Boekhout T."/>
            <person name="Gabaldon T."/>
            <person name="Wincker P."/>
            <person name="Dujon B."/>
        </authorList>
    </citation>
    <scope>NUCLEOTIDE SEQUENCE</scope>
    <source>
        <strain evidence="1">CBS 1993</strain>
    </source>
</reference>
<dbReference type="RefSeq" id="XP_022458687.1">
    <property type="nucleotide sequence ID" value="XM_022602932.1"/>
</dbReference>
<dbReference type="STRING" id="1382522.W6MNQ0"/>
<evidence type="ECO:0000313" key="1">
    <source>
        <dbReference type="EMBL" id="CDK26687.1"/>
    </source>
</evidence>
<dbReference type="InterPro" id="IPR007902">
    <property type="entry name" value="Chl4/mis15/CENP-N"/>
</dbReference>
<protein>
    <recommendedName>
        <fullName evidence="3">CHL4-domain-containing protein</fullName>
    </recommendedName>
</protein>